<dbReference type="Proteomes" id="UP000694424">
    <property type="component" value="Unplaced"/>
</dbReference>
<feature type="region of interest" description="Disordered" evidence="1">
    <location>
        <begin position="205"/>
        <end position="258"/>
    </location>
</feature>
<dbReference type="Ensembl" id="ENSAOWT00000032689.1">
    <property type="protein sequence ID" value="ENSAOWP00000028864.1"/>
    <property type="gene ID" value="ENSAOWG00000019455.1"/>
</dbReference>
<dbReference type="PANTHER" id="PTHR48195:SF1">
    <property type="entry name" value="RIKEN CDNA 2410002F23 GENE"/>
    <property type="match status" value="1"/>
</dbReference>
<reference evidence="2" key="1">
    <citation type="submission" date="2025-08" db="UniProtKB">
        <authorList>
            <consortium name="Ensembl"/>
        </authorList>
    </citation>
    <scope>IDENTIFICATION</scope>
</reference>
<evidence type="ECO:0000313" key="2">
    <source>
        <dbReference type="Ensembl" id="ENSAOWP00000028864.1"/>
    </source>
</evidence>
<accession>A0A8B9QNA2</accession>
<dbReference type="GO" id="GO:0005794">
    <property type="term" value="C:Golgi apparatus"/>
    <property type="evidence" value="ECO:0007669"/>
    <property type="project" value="TreeGrafter"/>
</dbReference>
<dbReference type="AlphaFoldDB" id="A0A8B9QNA2"/>
<feature type="compositionally biased region" description="Polar residues" evidence="1">
    <location>
        <begin position="229"/>
        <end position="240"/>
    </location>
</feature>
<organism evidence="2 3">
    <name type="scientific">Apteryx owenii</name>
    <name type="common">Little spotted kiwi</name>
    <dbReference type="NCBI Taxonomy" id="8824"/>
    <lineage>
        <taxon>Eukaryota</taxon>
        <taxon>Metazoa</taxon>
        <taxon>Chordata</taxon>
        <taxon>Craniata</taxon>
        <taxon>Vertebrata</taxon>
        <taxon>Euteleostomi</taxon>
        <taxon>Archelosauria</taxon>
        <taxon>Archosauria</taxon>
        <taxon>Dinosauria</taxon>
        <taxon>Saurischia</taxon>
        <taxon>Theropoda</taxon>
        <taxon>Coelurosauria</taxon>
        <taxon>Aves</taxon>
        <taxon>Palaeognathae</taxon>
        <taxon>Apterygiformes</taxon>
        <taxon>Apterygidae</taxon>
        <taxon>Apteryx</taxon>
    </lineage>
</organism>
<reference evidence="2" key="2">
    <citation type="submission" date="2025-09" db="UniProtKB">
        <authorList>
            <consortium name="Ensembl"/>
        </authorList>
    </citation>
    <scope>IDENTIFICATION</scope>
</reference>
<evidence type="ECO:0000256" key="1">
    <source>
        <dbReference type="SAM" id="MobiDB-lite"/>
    </source>
</evidence>
<dbReference type="PANTHER" id="PTHR48195">
    <property type="entry name" value="FRIEND VIRUS SUSCEPTIBILITY PROTEIN 1"/>
    <property type="match status" value="1"/>
</dbReference>
<proteinExistence type="predicted"/>
<name>A0A8B9QNA2_APTOW</name>
<dbReference type="GO" id="GO:0009615">
    <property type="term" value="P:response to virus"/>
    <property type="evidence" value="ECO:0007669"/>
    <property type="project" value="TreeGrafter"/>
</dbReference>
<evidence type="ECO:0000313" key="3">
    <source>
        <dbReference type="Proteomes" id="UP000694424"/>
    </source>
</evidence>
<dbReference type="InterPro" id="IPR053270">
    <property type="entry name" value="Fv1_restriction_factor"/>
</dbReference>
<feature type="compositionally biased region" description="Basic and acidic residues" evidence="1">
    <location>
        <begin position="205"/>
        <end position="225"/>
    </location>
</feature>
<keyword evidence="3" id="KW-1185">Reference proteome</keyword>
<protein>
    <submittedName>
        <fullName evidence="2">Uncharacterized protein</fullName>
    </submittedName>
</protein>
<sequence>MQGCYRQQPHEVGLRLAVGLKWLLRLWDDGADAVYFTKEELSRMEALPQDPRMHNILCTLHQQNQNVSPSLMEWVLGAARLTWPTTADINGGLTAWTTIAAGLNQLWQLGMLSRIYSPEFTGPDQIPMSKTIRNKMLRTALPHLKAMVLPVIVGKQADKCGKERVSRGTMLQDLLRAGIPWQEVDSKPGTELLEQWLQLHLEQHKAHGGWEHGEQPGEHRGDPRHPLPHQQSAQRGSCQPDTEREAGPPCPPSKLDDM</sequence>